<comment type="caution">
    <text evidence="13">The sequence shown here is derived from an EMBL/GenBank/DDBJ whole genome shotgun (WGS) entry which is preliminary data.</text>
</comment>
<evidence type="ECO:0000256" key="7">
    <source>
        <dbReference type="ARBA" id="ARBA00022833"/>
    </source>
</evidence>
<name>A0A350HC12_UNCW3</name>
<dbReference type="GO" id="GO:0046872">
    <property type="term" value="F:metal ion binding"/>
    <property type="evidence" value="ECO:0007669"/>
    <property type="project" value="UniProtKB-KW"/>
</dbReference>
<feature type="transmembrane region" description="Helical" evidence="11">
    <location>
        <begin position="396"/>
        <end position="418"/>
    </location>
</feature>
<dbReference type="SUPFAM" id="SSF50156">
    <property type="entry name" value="PDZ domain-like"/>
    <property type="match status" value="2"/>
</dbReference>
<comment type="subcellular location">
    <subcellularLocation>
        <location evidence="2">Membrane</location>
        <topology evidence="2">Multi-pass membrane protein</topology>
    </subcellularLocation>
</comment>
<feature type="transmembrane region" description="Helical" evidence="11">
    <location>
        <begin position="91"/>
        <end position="118"/>
    </location>
</feature>
<proteinExistence type="inferred from homology"/>
<evidence type="ECO:0000256" key="3">
    <source>
        <dbReference type="ARBA" id="ARBA00007931"/>
    </source>
</evidence>
<protein>
    <recommendedName>
        <fullName evidence="11">Zinc metalloprotease</fullName>
        <ecNumber evidence="11">3.4.24.-</ecNumber>
    </recommendedName>
</protein>
<evidence type="ECO:0000313" key="14">
    <source>
        <dbReference type="Proteomes" id="UP000264062"/>
    </source>
</evidence>
<dbReference type="PANTHER" id="PTHR42837">
    <property type="entry name" value="REGULATOR OF SIGMA-E PROTEASE RSEP"/>
    <property type="match status" value="1"/>
</dbReference>
<keyword evidence="6 11" id="KW-0378">Hydrolase</keyword>
<keyword evidence="10 11" id="KW-0472">Membrane</keyword>
<keyword evidence="9 11" id="KW-0482">Metalloprotease</keyword>
<dbReference type="Proteomes" id="UP000264062">
    <property type="component" value="Unassembled WGS sequence"/>
</dbReference>
<dbReference type="EMBL" id="DMZY01000234">
    <property type="protein sequence ID" value="HAV93078.1"/>
    <property type="molecule type" value="Genomic_DNA"/>
</dbReference>
<accession>A0A350HC12</accession>
<feature type="transmembrane region" description="Helical" evidence="11">
    <location>
        <begin position="7"/>
        <end position="28"/>
    </location>
</feature>
<organism evidence="13 14">
    <name type="scientific">candidate division WOR-3 bacterium</name>
    <dbReference type="NCBI Taxonomy" id="2052148"/>
    <lineage>
        <taxon>Bacteria</taxon>
        <taxon>Bacteria division WOR-3</taxon>
    </lineage>
</organism>
<evidence type="ECO:0000256" key="9">
    <source>
        <dbReference type="ARBA" id="ARBA00023049"/>
    </source>
</evidence>
<evidence type="ECO:0000259" key="12">
    <source>
        <dbReference type="SMART" id="SM00228"/>
    </source>
</evidence>
<evidence type="ECO:0000256" key="5">
    <source>
        <dbReference type="ARBA" id="ARBA00022692"/>
    </source>
</evidence>
<dbReference type="InterPro" id="IPR008915">
    <property type="entry name" value="Peptidase_M50"/>
</dbReference>
<reference evidence="13 14" key="1">
    <citation type="journal article" date="2018" name="Nat. Biotechnol.">
        <title>A standardized bacterial taxonomy based on genome phylogeny substantially revises the tree of life.</title>
        <authorList>
            <person name="Parks D.H."/>
            <person name="Chuvochina M."/>
            <person name="Waite D.W."/>
            <person name="Rinke C."/>
            <person name="Skarshewski A."/>
            <person name="Chaumeil P.A."/>
            <person name="Hugenholtz P."/>
        </authorList>
    </citation>
    <scope>NUCLEOTIDE SEQUENCE [LARGE SCALE GENOMIC DNA]</scope>
    <source>
        <strain evidence="13">UBA9956</strain>
    </source>
</reference>
<dbReference type="SMART" id="SM00228">
    <property type="entry name" value="PDZ"/>
    <property type="match status" value="1"/>
</dbReference>
<dbReference type="Gene3D" id="2.30.42.10">
    <property type="match status" value="1"/>
</dbReference>
<keyword evidence="5 11" id="KW-0812">Transmembrane</keyword>
<dbReference type="GO" id="GO:0004222">
    <property type="term" value="F:metalloendopeptidase activity"/>
    <property type="evidence" value="ECO:0007669"/>
    <property type="project" value="InterPro"/>
</dbReference>
<dbReference type="GO" id="GO:0016020">
    <property type="term" value="C:membrane"/>
    <property type="evidence" value="ECO:0007669"/>
    <property type="project" value="UniProtKB-SubCell"/>
</dbReference>
<dbReference type="PANTHER" id="PTHR42837:SF2">
    <property type="entry name" value="MEMBRANE METALLOPROTEASE ARASP2, CHLOROPLASTIC-RELATED"/>
    <property type="match status" value="1"/>
</dbReference>
<evidence type="ECO:0000256" key="2">
    <source>
        <dbReference type="ARBA" id="ARBA00004141"/>
    </source>
</evidence>
<evidence type="ECO:0000256" key="6">
    <source>
        <dbReference type="ARBA" id="ARBA00022801"/>
    </source>
</evidence>
<evidence type="ECO:0000256" key="10">
    <source>
        <dbReference type="ARBA" id="ARBA00023136"/>
    </source>
</evidence>
<evidence type="ECO:0000256" key="4">
    <source>
        <dbReference type="ARBA" id="ARBA00022670"/>
    </source>
</evidence>
<evidence type="ECO:0000256" key="11">
    <source>
        <dbReference type="RuleBase" id="RU362031"/>
    </source>
</evidence>
<dbReference type="AlphaFoldDB" id="A0A350HC12"/>
<evidence type="ECO:0000256" key="8">
    <source>
        <dbReference type="ARBA" id="ARBA00022989"/>
    </source>
</evidence>
<dbReference type="CDD" id="cd23081">
    <property type="entry name" value="cpPDZ_EcRseP-like"/>
    <property type="match status" value="1"/>
</dbReference>
<evidence type="ECO:0000256" key="1">
    <source>
        <dbReference type="ARBA" id="ARBA00001947"/>
    </source>
</evidence>
<dbReference type="GO" id="GO:0006508">
    <property type="term" value="P:proteolysis"/>
    <property type="evidence" value="ECO:0007669"/>
    <property type="project" value="UniProtKB-KW"/>
</dbReference>
<keyword evidence="4 13" id="KW-0645">Protease</keyword>
<dbReference type="EC" id="3.4.24.-" evidence="11"/>
<keyword evidence="7 11" id="KW-0862">Zinc</keyword>
<gene>
    <name evidence="13" type="primary">rseP</name>
    <name evidence="13" type="ORF">DCW38_07870</name>
</gene>
<keyword evidence="11" id="KW-0479">Metal-binding</keyword>
<dbReference type="InterPro" id="IPR004387">
    <property type="entry name" value="Pept_M50_Zn"/>
</dbReference>
<dbReference type="InterPro" id="IPR036034">
    <property type="entry name" value="PDZ_sf"/>
</dbReference>
<dbReference type="NCBIfam" id="TIGR00054">
    <property type="entry name" value="RIP metalloprotease RseP"/>
    <property type="match status" value="1"/>
</dbReference>
<dbReference type="CDD" id="cd06163">
    <property type="entry name" value="S2P-M50_PDZ_RseP-like"/>
    <property type="match status" value="1"/>
</dbReference>
<dbReference type="Pfam" id="PF17820">
    <property type="entry name" value="PDZ_6"/>
    <property type="match status" value="1"/>
</dbReference>
<dbReference type="InterPro" id="IPR001478">
    <property type="entry name" value="PDZ"/>
</dbReference>
<sequence>MTLIYMIITLGIMVIVHELGHFLVAKLFKIGVPVFSIGMGKRLFGITKNGTDYRVSLMPFGGYVHLKGMETFEQGEKDDDDFMVKHPLKRIAVIFSGPFANFILSFILLFIMTLAFGVSYMPNTPVYSIASPYDSLFLRGDFIESVNGNDIKYYIDIFKYLKPNEINNISILRDGADKEVAFKLDKPDSFLIYPEICTKVGMVSPGSPAEKSGIMKNDIILAIDTLNIKTWQEMSEIIKQSYDISLSIKIERGADTLLLSVIPEKKEQQDGDSTMYYGVVGIGYSSELMKPGFKQGISLTIERVNYIASSIVKFLAQLFTGKMSVKNLGGPISIYTMTGESLKWGFDSFLAFVAFFSLNLFIFNLIPFPPLDGSYILIFLFELFTKKRATTKFMNIYQQIGFVTLMLLIVLVSFNDILRIVMK</sequence>
<comment type="cofactor">
    <cofactor evidence="1 11">
        <name>Zn(2+)</name>
        <dbReference type="ChEBI" id="CHEBI:29105"/>
    </cofactor>
</comment>
<evidence type="ECO:0000313" key="13">
    <source>
        <dbReference type="EMBL" id="HAV93078.1"/>
    </source>
</evidence>
<dbReference type="InterPro" id="IPR041489">
    <property type="entry name" value="PDZ_6"/>
</dbReference>
<dbReference type="Pfam" id="PF02163">
    <property type="entry name" value="Peptidase_M50"/>
    <property type="match status" value="1"/>
</dbReference>
<feature type="transmembrane region" description="Helical" evidence="11">
    <location>
        <begin position="344"/>
        <end position="366"/>
    </location>
</feature>
<comment type="similarity">
    <text evidence="3 11">Belongs to the peptidase M50B family.</text>
</comment>
<feature type="domain" description="PDZ" evidence="12">
    <location>
        <begin position="178"/>
        <end position="254"/>
    </location>
</feature>
<keyword evidence="8 11" id="KW-1133">Transmembrane helix</keyword>